<dbReference type="GO" id="GO:0004659">
    <property type="term" value="F:prenyltransferase activity"/>
    <property type="evidence" value="ECO:0007669"/>
    <property type="project" value="InterPro"/>
</dbReference>
<dbReference type="PANTHER" id="PTHR12001:SF69">
    <property type="entry name" value="ALL TRANS-POLYPRENYL-DIPHOSPHATE SYNTHASE PDSS1"/>
    <property type="match status" value="1"/>
</dbReference>
<dbReference type="Pfam" id="PF00348">
    <property type="entry name" value="polyprenyl_synt"/>
    <property type="match status" value="1"/>
</dbReference>
<sequence>MRVDFSAIEARLRRFLPPVLEERQKKDLNRVQSYIVQFTEYSFAGTQTGDVLQEAVSSRGKMVRPQLVLMAGRFGTSSDIIMERLYKVAALVEMTHLASLIHDDIVDDGTLRRGRSSIQHQYGKSAAVFAGDFLMSRITYYLMREGFNKSGMVLAKAVEAMCTGEITQALCKYKMDLTIEAYLQNIYGKTAALFRAACHIGAIESGCTPEVRMNLEKLGETLGYMFQMRDDLLDFSPDNRIIGKSSHQDFREGIYTLPVLYACETNEGKKCLHPYMERNATSGLTEKELQEMEQHVMTFGGMEKTWQTIHAYQEQAEYILTTLPDRNAIAPLMQLVRKLGSL</sequence>
<proteinExistence type="inferred from homology"/>
<dbReference type="PROSITE" id="PS00723">
    <property type="entry name" value="POLYPRENYL_SYNTHASE_1"/>
    <property type="match status" value="1"/>
</dbReference>
<organism evidence="7 8">
    <name type="scientific">Megasphaera hutchinsoni</name>
    <dbReference type="NCBI Taxonomy" id="1588748"/>
    <lineage>
        <taxon>Bacteria</taxon>
        <taxon>Bacillati</taxon>
        <taxon>Bacillota</taxon>
        <taxon>Negativicutes</taxon>
        <taxon>Veillonellales</taxon>
        <taxon>Veillonellaceae</taxon>
        <taxon>Megasphaera</taxon>
    </lineage>
</organism>
<dbReference type="CDD" id="cd00685">
    <property type="entry name" value="Trans_IPPS_HT"/>
    <property type="match status" value="1"/>
</dbReference>
<dbReference type="GO" id="GO:0046872">
    <property type="term" value="F:metal ion binding"/>
    <property type="evidence" value="ECO:0007669"/>
    <property type="project" value="UniProtKB-KW"/>
</dbReference>
<evidence type="ECO:0000256" key="5">
    <source>
        <dbReference type="ARBA" id="ARBA00022842"/>
    </source>
</evidence>
<accession>A0A134CE30</accession>
<keyword evidence="3 6" id="KW-0808">Transferase</keyword>
<dbReference type="SFLD" id="SFLDS00005">
    <property type="entry name" value="Isoprenoid_Synthase_Type_I"/>
    <property type="match status" value="1"/>
</dbReference>
<dbReference type="EMBL" id="LSDT01000048">
    <property type="protein sequence ID" value="KXB90394.1"/>
    <property type="molecule type" value="Genomic_DNA"/>
</dbReference>
<dbReference type="SUPFAM" id="SSF48576">
    <property type="entry name" value="Terpenoid synthases"/>
    <property type="match status" value="1"/>
</dbReference>
<evidence type="ECO:0000256" key="6">
    <source>
        <dbReference type="RuleBase" id="RU004466"/>
    </source>
</evidence>
<dbReference type="STRING" id="1588748.HMPREF3182_01361"/>
<evidence type="ECO:0000256" key="3">
    <source>
        <dbReference type="ARBA" id="ARBA00022679"/>
    </source>
</evidence>
<comment type="cofactor">
    <cofactor evidence="1">
        <name>Mg(2+)</name>
        <dbReference type="ChEBI" id="CHEBI:18420"/>
    </cofactor>
</comment>
<dbReference type="PANTHER" id="PTHR12001">
    <property type="entry name" value="GERANYLGERANYL PYROPHOSPHATE SYNTHASE"/>
    <property type="match status" value="1"/>
</dbReference>
<reference evidence="8" key="1">
    <citation type="submission" date="2016-01" db="EMBL/GenBank/DDBJ databases">
        <authorList>
            <person name="Mitreva M."/>
            <person name="Pepin K.H."/>
            <person name="Mihindukulasuriya K.A."/>
            <person name="Fulton R."/>
            <person name="Fronick C."/>
            <person name="O'Laughlin M."/>
            <person name="Miner T."/>
            <person name="Herter B."/>
            <person name="Rosa B.A."/>
            <person name="Cordes M."/>
            <person name="Tomlinson C."/>
            <person name="Wollam A."/>
            <person name="Palsikar V.B."/>
            <person name="Mardis E.R."/>
            <person name="Wilson R.K."/>
        </authorList>
    </citation>
    <scope>NUCLEOTIDE SEQUENCE [LARGE SCALE GENOMIC DNA]</scope>
    <source>
        <strain evidence="8">KA00182</strain>
    </source>
</reference>
<dbReference type="Gene3D" id="1.10.600.10">
    <property type="entry name" value="Farnesyl Diphosphate Synthase"/>
    <property type="match status" value="1"/>
</dbReference>
<evidence type="ECO:0000313" key="8">
    <source>
        <dbReference type="Proteomes" id="UP000070160"/>
    </source>
</evidence>
<dbReference type="InterPro" id="IPR008949">
    <property type="entry name" value="Isoprenoid_synthase_dom_sf"/>
</dbReference>
<evidence type="ECO:0000313" key="7">
    <source>
        <dbReference type="EMBL" id="KXB90394.1"/>
    </source>
</evidence>
<evidence type="ECO:0000256" key="2">
    <source>
        <dbReference type="ARBA" id="ARBA00006706"/>
    </source>
</evidence>
<keyword evidence="5" id="KW-0460">Magnesium</keyword>
<dbReference type="InterPro" id="IPR000092">
    <property type="entry name" value="Polyprenyl_synt"/>
</dbReference>
<dbReference type="InterPro" id="IPR033749">
    <property type="entry name" value="Polyprenyl_synt_CS"/>
</dbReference>
<dbReference type="Proteomes" id="UP000070160">
    <property type="component" value="Unassembled WGS sequence"/>
</dbReference>
<dbReference type="PROSITE" id="PS00444">
    <property type="entry name" value="POLYPRENYL_SYNTHASE_2"/>
    <property type="match status" value="1"/>
</dbReference>
<evidence type="ECO:0000256" key="1">
    <source>
        <dbReference type="ARBA" id="ARBA00001946"/>
    </source>
</evidence>
<comment type="similarity">
    <text evidence="2 6">Belongs to the FPP/GGPP synthase family.</text>
</comment>
<dbReference type="RefSeq" id="WP_062486340.1">
    <property type="nucleotide sequence ID" value="NZ_KQ960953.1"/>
</dbReference>
<dbReference type="PATRIC" id="fig|1588748.3.peg.1317"/>
<evidence type="ECO:0000256" key="4">
    <source>
        <dbReference type="ARBA" id="ARBA00022723"/>
    </source>
</evidence>
<keyword evidence="8" id="KW-1185">Reference proteome</keyword>
<gene>
    <name evidence="7" type="ORF">HMPREF3182_01361</name>
</gene>
<dbReference type="AlphaFoldDB" id="A0A134CE30"/>
<comment type="caution">
    <text evidence="7">The sequence shown here is derived from an EMBL/GenBank/DDBJ whole genome shotgun (WGS) entry which is preliminary data.</text>
</comment>
<protein>
    <submittedName>
        <fullName evidence="7">Octaprenyl pyrophosphate synthetase family protein</fullName>
    </submittedName>
</protein>
<keyword evidence="4" id="KW-0479">Metal-binding</keyword>
<name>A0A134CE30_9FIRM</name>
<dbReference type="GO" id="GO:0008299">
    <property type="term" value="P:isoprenoid biosynthetic process"/>
    <property type="evidence" value="ECO:0007669"/>
    <property type="project" value="InterPro"/>
</dbReference>